<dbReference type="NCBIfam" id="NF003573">
    <property type="entry name" value="PRK05246.1"/>
    <property type="match status" value="1"/>
</dbReference>
<proteinExistence type="inferred from homology"/>
<evidence type="ECO:0000313" key="22">
    <source>
        <dbReference type="Proteomes" id="UP000262427"/>
    </source>
</evidence>
<dbReference type="EMBL" id="CP025741">
    <property type="protein sequence ID" value="AYA47755.1"/>
    <property type="molecule type" value="Genomic_DNA"/>
</dbReference>
<evidence type="ECO:0000313" key="14">
    <source>
        <dbReference type="EMBL" id="CUV24411.1"/>
    </source>
</evidence>
<dbReference type="GO" id="GO:0004363">
    <property type="term" value="F:glutathione synthase activity"/>
    <property type="evidence" value="ECO:0007669"/>
    <property type="project" value="UniProtKB-UniRule"/>
</dbReference>
<dbReference type="EC" id="6.3.2.3" evidence="10"/>
<evidence type="ECO:0000256" key="1">
    <source>
        <dbReference type="ARBA" id="ARBA00001936"/>
    </source>
</evidence>
<dbReference type="EMBL" id="LN899826">
    <property type="protein sequence ID" value="CUV40367.1"/>
    <property type="molecule type" value="Genomic_DNA"/>
</dbReference>
<dbReference type="HAMAP" id="MF_00162">
    <property type="entry name" value="GSH_S"/>
    <property type="match status" value="1"/>
</dbReference>
<evidence type="ECO:0000256" key="2">
    <source>
        <dbReference type="ARBA" id="ARBA00001946"/>
    </source>
</evidence>
<gene>
    <name evidence="10 15" type="primary">gshB</name>
    <name evidence="21" type="ORF">LH706_16420</name>
    <name evidence="13" type="ORF">PSS4_v1_2910002</name>
    <name evidence="20" type="ORF">RD1301_v1_3290007</name>
    <name evidence="12" type="ORF">RSP824_15475</name>
    <name evidence="14" type="ORF">RUN1744_v1_630043</name>
    <name evidence="15" type="ORF">RUN1985_v1_150070</name>
    <name evidence="19" type="ORF">RUN215_v1_940042</name>
    <name evidence="16" type="ORF">TD1301_v1_1930003</name>
    <name evidence="17" type="ORF">TF3108_v1_430145</name>
    <name evidence="18" type="ORF">TO10_v1_320004</name>
</gene>
<dbReference type="FunFam" id="3.30.1490.20:FF:000009">
    <property type="entry name" value="Glutathione synthetase"/>
    <property type="match status" value="1"/>
</dbReference>
<keyword evidence="3 10" id="KW-0436">Ligase</keyword>
<dbReference type="EMBL" id="LN899822">
    <property type="protein sequence ID" value="CUV63296.1"/>
    <property type="molecule type" value="Genomic_DNA"/>
</dbReference>
<dbReference type="Gene3D" id="3.30.1490.20">
    <property type="entry name" value="ATP-grasp fold, A domain"/>
    <property type="match status" value="1"/>
</dbReference>
<reference evidence="15" key="1">
    <citation type="submission" date="2015-10" db="EMBL/GenBank/DDBJ databases">
        <authorList>
            <person name="Gilbert D.G."/>
        </authorList>
    </citation>
    <scope>NUCLEOTIDE SEQUENCE</scope>
    <source>
        <strain evidence="15">Phyl III-seqv23</strain>
    </source>
</reference>
<dbReference type="Pfam" id="PF02951">
    <property type="entry name" value="GSH-S_N"/>
    <property type="match status" value="1"/>
</dbReference>
<comment type="cofactor">
    <cofactor evidence="2">
        <name>Mg(2+)</name>
        <dbReference type="ChEBI" id="CHEBI:18420"/>
    </cofactor>
</comment>
<dbReference type="EMBL" id="LN899820">
    <property type="protein sequence ID" value="CUV56687.1"/>
    <property type="molecule type" value="Genomic_DNA"/>
</dbReference>
<evidence type="ECO:0000313" key="21">
    <source>
        <dbReference type="EMBL" id="UZF14564.1"/>
    </source>
</evidence>
<dbReference type="AlphaFoldDB" id="A0A0K1ZPB8"/>
<name>A0A0K1ZPB8_RALSL</name>
<dbReference type="InterPro" id="IPR016185">
    <property type="entry name" value="PreATP-grasp_dom_sf"/>
</dbReference>
<dbReference type="EMBL" id="LN899821">
    <property type="protein sequence ID" value="CUV21323.1"/>
    <property type="molecule type" value="Genomic_DNA"/>
</dbReference>
<dbReference type="PANTHER" id="PTHR21621:SF4">
    <property type="entry name" value="GLUTATHIONE SYNTHETASE"/>
    <property type="match status" value="1"/>
</dbReference>
<evidence type="ECO:0000313" key="15">
    <source>
        <dbReference type="EMBL" id="CUV27961.1"/>
    </source>
</evidence>
<dbReference type="SUPFAM" id="SSF56059">
    <property type="entry name" value="Glutathione synthetase ATP-binding domain-like"/>
    <property type="match status" value="1"/>
</dbReference>
<comment type="cofactor">
    <cofactor evidence="1">
        <name>Mn(2+)</name>
        <dbReference type="ChEBI" id="CHEBI:29035"/>
    </cofactor>
</comment>
<comment type="catalytic activity">
    <reaction evidence="10">
        <text>gamma-L-glutamyl-L-cysteine + glycine + ATP = glutathione + ADP + phosphate + H(+)</text>
        <dbReference type="Rhea" id="RHEA:13557"/>
        <dbReference type="ChEBI" id="CHEBI:15378"/>
        <dbReference type="ChEBI" id="CHEBI:30616"/>
        <dbReference type="ChEBI" id="CHEBI:43474"/>
        <dbReference type="ChEBI" id="CHEBI:57305"/>
        <dbReference type="ChEBI" id="CHEBI:57925"/>
        <dbReference type="ChEBI" id="CHEBI:58173"/>
        <dbReference type="ChEBI" id="CHEBI:456216"/>
        <dbReference type="EC" id="6.3.2.3"/>
    </reaction>
</comment>
<dbReference type="EMBL" id="LN899824">
    <property type="protein sequence ID" value="CUV27961.1"/>
    <property type="molecule type" value="Genomic_DNA"/>
</dbReference>
<dbReference type="Pfam" id="PF02955">
    <property type="entry name" value="GSH-S_ATP"/>
    <property type="match status" value="1"/>
</dbReference>
<dbReference type="EMBL" id="LN899827">
    <property type="protein sequence ID" value="CUV45348.1"/>
    <property type="molecule type" value="Genomic_DNA"/>
</dbReference>
<keyword evidence="6 10" id="KW-0547">Nucleotide-binding</keyword>
<keyword evidence="9" id="KW-0464">Manganese</keyword>
<dbReference type="InterPro" id="IPR006284">
    <property type="entry name" value="Glut_synth_pro"/>
</dbReference>
<dbReference type="SUPFAM" id="SSF52440">
    <property type="entry name" value="PreATP-grasp domain"/>
    <property type="match status" value="1"/>
</dbReference>
<evidence type="ECO:0000313" key="18">
    <source>
        <dbReference type="EMBL" id="CUV45348.1"/>
    </source>
</evidence>
<comment type="similarity">
    <text evidence="10">Belongs to the prokaryotic GSH synthase family.</text>
</comment>
<dbReference type="Gene3D" id="3.40.50.20">
    <property type="match status" value="1"/>
</dbReference>
<dbReference type="PROSITE" id="PS50975">
    <property type="entry name" value="ATP_GRASP"/>
    <property type="match status" value="1"/>
</dbReference>
<dbReference type="NCBIfam" id="TIGR01380">
    <property type="entry name" value="glut_syn"/>
    <property type="match status" value="1"/>
</dbReference>
<reference evidence="21" key="4">
    <citation type="submission" date="2021-10" db="EMBL/GenBank/DDBJ databases">
        <title>Complete genome sequences of five Ralstonia solancearum strains isolated from sunflower.</title>
        <authorList>
            <person name="She X."/>
            <person name="He Z."/>
        </authorList>
    </citation>
    <scope>NUCLEOTIDE SEQUENCE</scope>
    <source>
        <strain evidence="21">RS638</strain>
    </source>
</reference>
<feature type="domain" description="ATP-grasp" evidence="11">
    <location>
        <begin position="124"/>
        <end position="309"/>
    </location>
</feature>
<reference evidence="22" key="3">
    <citation type="submission" date="2018-01" db="EMBL/GenBank/DDBJ databases">
        <title>Raltonia solanacearum P824 infects blueberry.</title>
        <authorList>
            <person name="Bocsanczy A.M."/>
            <person name="Norman D.J."/>
        </authorList>
    </citation>
    <scope>NUCLEOTIDE SEQUENCE [LARGE SCALE GENOMIC DNA]</scope>
    <source>
        <strain evidence="22">P824</strain>
    </source>
</reference>
<evidence type="ECO:0000256" key="4">
    <source>
        <dbReference type="ARBA" id="ARBA00022684"/>
    </source>
</evidence>
<evidence type="ECO:0000313" key="12">
    <source>
        <dbReference type="EMBL" id="AYA47755.1"/>
    </source>
</evidence>
<protein>
    <recommendedName>
        <fullName evidence="10">Glutathione synthetase</fullName>
        <ecNumber evidence="10">6.3.2.3</ecNumber>
    </recommendedName>
    <alternativeName>
        <fullName evidence="10">GSH synthetase</fullName>
        <shortName evidence="10">GSH-S</shortName>
        <shortName evidence="10">GSHase</shortName>
    </alternativeName>
    <alternativeName>
        <fullName evidence="10">Glutathione synthase</fullName>
    </alternativeName>
</protein>
<reference evidence="12" key="2">
    <citation type="submission" date="2018-01" db="EMBL/GenBank/DDBJ databases">
        <title>Ralstonia pseudosolanacearum P824 infects blueberry.</title>
        <authorList>
            <person name="Bocsanczy A.M."/>
            <person name="Norman D.J."/>
        </authorList>
    </citation>
    <scope>NUCLEOTIDE SEQUENCE</scope>
    <source>
        <strain evidence="12">P824</strain>
    </source>
</reference>
<dbReference type="EMBL" id="LN899823">
    <property type="protein sequence ID" value="CUV24411.1"/>
    <property type="molecule type" value="Genomic_DNA"/>
</dbReference>
<dbReference type="PATRIC" id="fig|305.107.peg.756"/>
<dbReference type="SMR" id="A0A0K1ZPB8"/>
<evidence type="ECO:0000256" key="5">
    <source>
        <dbReference type="ARBA" id="ARBA00022723"/>
    </source>
</evidence>
<organism evidence="15">
    <name type="scientific">Ralstonia solanacearum</name>
    <name type="common">Pseudomonas solanacearum</name>
    <dbReference type="NCBI Taxonomy" id="305"/>
    <lineage>
        <taxon>Bacteria</taxon>
        <taxon>Pseudomonadati</taxon>
        <taxon>Pseudomonadota</taxon>
        <taxon>Betaproteobacteria</taxon>
        <taxon>Burkholderiales</taxon>
        <taxon>Burkholderiaceae</taxon>
        <taxon>Ralstonia</taxon>
        <taxon>Ralstonia solanacearum species complex</taxon>
    </lineage>
</organism>
<dbReference type="Proteomes" id="UP000262427">
    <property type="component" value="Chromosome CM"/>
</dbReference>
<evidence type="ECO:0000259" key="11">
    <source>
        <dbReference type="PROSITE" id="PS50975"/>
    </source>
</evidence>
<keyword evidence="4 10" id="KW-0317">Glutathione biosynthesis</keyword>
<dbReference type="PANTHER" id="PTHR21621">
    <property type="entry name" value="RIBOSOMAL PROTEIN S6 MODIFICATION PROTEIN"/>
    <property type="match status" value="1"/>
</dbReference>
<evidence type="ECO:0000313" key="13">
    <source>
        <dbReference type="EMBL" id="CUV21323.1"/>
    </source>
</evidence>
<dbReference type="Gene3D" id="3.30.470.20">
    <property type="entry name" value="ATP-grasp fold, B domain"/>
    <property type="match status" value="1"/>
</dbReference>
<evidence type="ECO:0000313" key="20">
    <source>
        <dbReference type="EMBL" id="CUV63296.1"/>
    </source>
</evidence>
<evidence type="ECO:0000256" key="8">
    <source>
        <dbReference type="ARBA" id="ARBA00022842"/>
    </source>
</evidence>
<keyword evidence="5" id="KW-0479">Metal-binding</keyword>
<evidence type="ECO:0000256" key="9">
    <source>
        <dbReference type="ARBA" id="ARBA00023211"/>
    </source>
</evidence>
<dbReference type="UniPathway" id="UPA00142">
    <property type="reaction ID" value="UER00210"/>
</dbReference>
<evidence type="ECO:0000313" key="17">
    <source>
        <dbReference type="EMBL" id="CUV40367.1"/>
    </source>
</evidence>
<evidence type="ECO:0000256" key="10">
    <source>
        <dbReference type="HAMAP-Rule" id="MF_00162"/>
    </source>
</evidence>
<evidence type="ECO:0000313" key="16">
    <source>
        <dbReference type="EMBL" id="CUV36161.1"/>
    </source>
</evidence>
<accession>A0A0K1ZPB8</accession>
<evidence type="ECO:0000256" key="3">
    <source>
        <dbReference type="ARBA" id="ARBA00022598"/>
    </source>
</evidence>
<comment type="pathway">
    <text evidence="10">Sulfur metabolism; glutathione biosynthesis; glutathione from L-cysteine and L-glutamate: step 2/2.</text>
</comment>
<dbReference type="InterPro" id="IPR004215">
    <property type="entry name" value="GSHS_N"/>
</dbReference>
<dbReference type="GO" id="GO:0005737">
    <property type="term" value="C:cytoplasm"/>
    <property type="evidence" value="ECO:0007669"/>
    <property type="project" value="TreeGrafter"/>
</dbReference>
<dbReference type="InterPro" id="IPR004218">
    <property type="entry name" value="GSHS_ATP-bd"/>
</dbReference>
<evidence type="ECO:0000256" key="7">
    <source>
        <dbReference type="ARBA" id="ARBA00022840"/>
    </source>
</evidence>
<dbReference type="GO" id="GO:0005524">
    <property type="term" value="F:ATP binding"/>
    <property type="evidence" value="ECO:0007669"/>
    <property type="project" value="UniProtKB-UniRule"/>
</dbReference>
<keyword evidence="8" id="KW-0460">Magnesium</keyword>
<dbReference type="InterPro" id="IPR011761">
    <property type="entry name" value="ATP-grasp"/>
</dbReference>
<dbReference type="InterPro" id="IPR013815">
    <property type="entry name" value="ATP_grasp_subdomain_1"/>
</dbReference>
<sequence>MRILFIVDPLSTFKIYKDSTFAMMREAAARGYAIYTCQQSQLTLSGNVVETVATPLALTGDEHDWYRSGDPRLLPLTGFDAVLMRKDPPFDMEYVTSTWLLEIAERQGARVFNKPQAIRDHSEKLAIAQFREFTAPTIVTRDAKRLREFHAEQGDVIFKPLDGMGGAGIFRVGADGMNLGSVIETLTHNGTRTVMAQQYIPAIRDGDKRILLIGGSPVPHALARVPMAGEVRGNLAAGGTGRAQLLSERDQVIAHALAPVLWQRGLLLVGLDVIGDYLTEVNVTSPTCFQEITQQTGFNVAGMFIDALERAAGKASGGLGRKLA</sequence>
<dbReference type="GO" id="GO:0046872">
    <property type="term" value="F:metal ion binding"/>
    <property type="evidence" value="ECO:0007669"/>
    <property type="project" value="UniProtKB-KW"/>
</dbReference>
<evidence type="ECO:0000256" key="6">
    <source>
        <dbReference type="ARBA" id="ARBA00022741"/>
    </source>
</evidence>
<evidence type="ECO:0000313" key="19">
    <source>
        <dbReference type="EMBL" id="CUV56687.1"/>
    </source>
</evidence>
<keyword evidence="7 10" id="KW-0067">ATP-binding</keyword>
<dbReference type="EMBL" id="LN899825">
    <property type="protein sequence ID" value="CUV36161.1"/>
    <property type="molecule type" value="Genomic_DNA"/>
</dbReference>
<dbReference type="EMBL" id="CP085043">
    <property type="protein sequence ID" value="UZF14564.1"/>
    <property type="molecule type" value="Genomic_DNA"/>
</dbReference>